<dbReference type="PANTHER" id="PTHR13812:SF19">
    <property type="entry name" value="KETIMINE REDUCTASE MU-CRYSTALLIN"/>
    <property type="match status" value="1"/>
</dbReference>
<sequence>MIDAASVAKALPMDALIARLKQAFIDDINVPLRHNHNMGNCTTLLMPAWDASYYGLKIVNIAPKNSQCGLPGLHSTYQLFESRTGKPLAVLEGNAITSRRTAGASALAASFLARKDSSILLVLGSGRVASIVPEAMKAVLPIEKVIVWNHGAEGAARLAKQLREQGFDAVATEDLESAVRSADIVSCATLSEKPIIKAEWLKPNSHLDLIGSFAPAMKETYPDCFANATVFVDTEEAPTKSGDLLEAFKAGTLRKEDISATLQQLCRGEKPGRQSDDGRTVYKAVGTALEDLAAAVLVYNACSKV</sequence>
<proteinExistence type="inferred from homology"/>
<dbReference type="Pfam" id="PF02423">
    <property type="entry name" value="OCD_Mu_crystall"/>
    <property type="match status" value="1"/>
</dbReference>
<dbReference type="GO" id="GO:0005737">
    <property type="term" value="C:cytoplasm"/>
    <property type="evidence" value="ECO:0007669"/>
    <property type="project" value="TreeGrafter"/>
</dbReference>
<evidence type="ECO:0000313" key="2">
    <source>
        <dbReference type="EMBL" id="AGT02599.1"/>
    </source>
</evidence>
<keyword evidence="2" id="KW-0456">Lyase</keyword>
<dbReference type="PANTHER" id="PTHR13812">
    <property type="entry name" value="KETIMINE REDUCTASE MU-CRYSTALLIN"/>
    <property type="match status" value="1"/>
</dbReference>
<dbReference type="AlphaFoldDB" id="U5KMV9"/>
<dbReference type="FunFam" id="3.40.50.720:FF:000311">
    <property type="entry name" value="Ornithine cyclodeaminase"/>
    <property type="match status" value="1"/>
</dbReference>
<dbReference type="PIRSF" id="PIRSF001439">
    <property type="entry name" value="CryM"/>
    <property type="match status" value="1"/>
</dbReference>
<comment type="similarity">
    <text evidence="1">Belongs to the ornithine cyclodeaminase/mu-crystallin family.</text>
</comment>
<name>U5KMV9_STROO</name>
<protein>
    <submittedName>
        <fullName evidence="2">Ornithine cyclodeaminase</fullName>
        <ecNumber evidence="2">4.3.1.12</ecNumber>
    </submittedName>
</protein>
<accession>U5KMV9</accession>
<dbReference type="EC" id="4.3.1.12" evidence="2"/>
<dbReference type="InterPro" id="IPR003462">
    <property type="entry name" value="ODC_Mu_crystall"/>
</dbReference>
<reference evidence="2" key="1">
    <citation type="submission" date="2013-01" db="EMBL/GenBank/DDBJ databases">
        <title>Genomic Cooperation Between Trypanosomatids and Their Bacterial Endosymbionts in the Synthesis of Essential Amino Acids Heavily Influenced by Multiple Lateral Gene Transfer Events.</title>
        <authorList>
            <person name="Alves J.M.P."/>
            <person name="Klein C."/>
            <person name="Maia da Silva F."/>
            <person name="Costa Martins A.G."/>
            <person name="Serrano M.G."/>
            <person name="Buck G.A."/>
            <person name="Vasconcelos A.T.R."/>
            <person name="France-Sagot M."/>
            <person name="Teixeira M.M.G."/>
            <person name="Motta M.C.M."/>
            <person name="Camargo E.P."/>
        </authorList>
    </citation>
    <scope>NUCLEOTIDE SEQUENCE</scope>
</reference>
<evidence type="ECO:0000256" key="1">
    <source>
        <dbReference type="ARBA" id="ARBA00008903"/>
    </source>
</evidence>
<dbReference type="EMBL" id="KC545069">
    <property type="protein sequence ID" value="AGT02599.1"/>
    <property type="molecule type" value="Genomic_DNA"/>
</dbReference>
<dbReference type="GO" id="GO:0019752">
    <property type="term" value="P:carboxylic acid metabolic process"/>
    <property type="evidence" value="ECO:0007669"/>
    <property type="project" value="UniProtKB-ARBA"/>
</dbReference>
<dbReference type="NCBIfam" id="NF004793">
    <property type="entry name" value="PRK06141.1"/>
    <property type="match status" value="1"/>
</dbReference>
<dbReference type="GO" id="GO:0016491">
    <property type="term" value="F:oxidoreductase activity"/>
    <property type="evidence" value="ECO:0007669"/>
    <property type="project" value="UniProtKB-ARBA"/>
</dbReference>
<dbReference type="Gene3D" id="3.30.1780.10">
    <property type="entry name" value="ornithine cyclodeaminase, domain 1"/>
    <property type="match status" value="1"/>
</dbReference>
<dbReference type="InterPro" id="IPR023401">
    <property type="entry name" value="ODC_N"/>
</dbReference>
<dbReference type="Gene3D" id="3.40.50.720">
    <property type="entry name" value="NAD(P)-binding Rossmann-like Domain"/>
    <property type="match status" value="1"/>
</dbReference>
<dbReference type="InterPro" id="IPR036291">
    <property type="entry name" value="NAD(P)-bd_dom_sf"/>
</dbReference>
<dbReference type="GO" id="GO:0008473">
    <property type="term" value="F:ornithine cyclodeaminase activity"/>
    <property type="evidence" value="ECO:0007669"/>
    <property type="project" value="UniProtKB-EC"/>
</dbReference>
<dbReference type="SUPFAM" id="SSF51735">
    <property type="entry name" value="NAD(P)-binding Rossmann-fold domains"/>
    <property type="match status" value="1"/>
</dbReference>
<organism evidence="2">
    <name type="scientific">Strigomonas oncopelti</name>
    <name type="common">Parasitic flagellate</name>
    <name type="synonym">Crithidia oncopelti</name>
    <dbReference type="NCBI Taxonomy" id="5657"/>
    <lineage>
        <taxon>Eukaryota</taxon>
        <taxon>Discoba</taxon>
        <taxon>Euglenozoa</taxon>
        <taxon>Kinetoplastea</taxon>
        <taxon>Metakinetoplastina</taxon>
        <taxon>Trypanosomatida</taxon>
        <taxon>Trypanosomatidae</taxon>
        <taxon>Strigomonadinae</taxon>
        <taxon>Strigomonas</taxon>
    </lineage>
</organism>